<dbReference type="KEGG" id="gdi:GDI1391"/>
<dbReference type="Proteomes" id="UP000001176">
    <property type="component" value="Chromosome"/>
</dbReference>
<dbReference type="EMBL" id="AM889285">
    <property type="protein sequence ID" value="CAP55334.1"/>
    <property type="molecule type" value="Genomic_DNA"/>
</dbReference>
<name>A9HFA6_GLUDA</name>
<feature type="compositionally biased region" description="Basic and acidic residues" evidence="1">
    <location>
        <begin position="1"/>
        <end position="17"/>
    </location>
</feature>
<accession>A9HFA6</accession>
<keyword evidence="3" id="KW-1185">Reference proteome</keyword>
<evidence type="ECO:0000313" key="2">
    <source>
        <dbReference type="EMBL" id="CAP55334.1"/>
    </source>
</evidence>
<evidence type="ECO:0000313" key="3">
    <source>
        <dbReference type="Proteomes" id="UP000001176"/>
    </source>
</evidence>
<dbReference type="AlphaFoldDB" id="A9HFA6"/>
<sequence length="41" mass="4611">MSQDGRRNKPPDGRAWDMDDGNAMRPCARSWRKAAGACEMD</sequence>
<gene>
    <name evidence="2" type="ordered locus">GDI1391</name>
</gene>
<feature type="region of interest" description="Disordered" evidence="1">
    <location>
        <begin position="1"/>
        <end position="24"/>
    </location>
</feature>
<reference evidence="2 3" key="1">
    <citation type="journal article" date="2009" name="BMC Genomics">
        <title>Complete genome sequence of the sugarcane nitrogen-fixing endophyte Gluconacetobacter diazotrophicus Pal5.</title>
        <authorList>
            <person name="Bertalan M."/>
            <person name="Albano R."/>
            <person name="Padua V."/>
            <person name="Rouws L."/>
            <person name="Rojas C."/>
            <person name="Hemerly A."/>
            <person name="Teixeira K."/>
            <person name="Schwab S."/>
            <person name="Araujo J."/>
            <person name="Oliveira A."/>
            <person name="Franca L."/>
            <person name="Magalhaes V."/>
            <person name="Alqueres S."/>
            <person name="Cardoso A."/>
            <person name="Almeida W."/>
            <person name="Loureiro M.M."/>
            <person name="Nogueira E."/>
            <person name="Cidade D."/>
            <person name="Oliveira D."/>
            <person name="Simao T."/>
            <person name="Macedo J."/>
            <person name="Valadao A."/>
            <person name="Dreschsel M."/>
            <person name="Freitas F."/>
            <person name="Vidal M."/>
            <person name="Guedes H."/>
            <person name="Rodrigues E."/>
            <person name="Meneses C."/>
            <person name="Brioso P."/>
            <person name="Pozzer L."/>
            <person name="Figueiredo D."/>
            <person name="Montano H."/>
            <person name="Junior J."/>
            <person name="Filho G."/>
            <person name="Flores V."/>
            <person name="Ferreira B."/>
            <person name="Branco A."/>
            <person name="Gonzalez P."/>
            <person name="Guillobel H."/>
            <person name="Lemos M."/>
            <person name="Seibel L."/>
            <person name="Macedo J."/>
            <person name="Alves-Ferreira M."/>
            <person name="Sachetto-Martins G."/>
            <person name="Coelho A."/>
            <person name="Santos E."/>
            <person name="Amaral G."/>
            <person name="Neves A."/>
            <person name="Pacheco A.B."/>
            <person name="Carvalho D."/>
            <person name="Lery L."/>
            <person name="Bisch P."/>
            <person name="Rossle S.C."/>
            <person name="Urmenyi T."/>
            <person name="Kruger W.V."/>
            <person name="Martins O."/>
            <person name="Baldani J.I."/>
            <person name="Ferreira P.C."/>
        </authorList>
    </citation>
    <scope>NUCLEOTIDE SEQUENCE [LARGE SCALE GENOMIC DNA]</scope>
    <source>
        <strain evidence="3">ATCC 49037 / DSM 5601 / CCUG 37298 / CIP 103539 / LMG 7603 / PAl5</strain>
    </source>
</reference>
<organism evidence="2 3">
    <name type="scientific">Gluconacetobacter diazotrophicus (strain ATCC 49037 / DSM 5601 / CCUG 37298 / CIP 103539 / LMG 7603 / PAl5)</name>
    <dbReference type="NCBI Taxonomy" id="272568"/>
    <lineage>
        <taxon>Bacteria</taxon>
        <taxon>Pseudomonadati</taxon>
        <taxon>Pseudomonadota</taxon>
        <taxon>Alphaproteobacteria</taxon>
        <taxon>Acetobacterales</taxon>
        <taxon>Acetobacteraceae</taxon>
        <taxon>Gluconacetobacter</taxon>
    </lineage>
</organism>
<evidence type="ECO:0000256" key="1">
    <source>
        <dbReference type="SAM" id="MobiDB-lite"/>
    </source>
</evidence>
<proteinExistence type="predicted"/>
<protein>
    <submittedName>
        <fullName evidence="2">Uncharacterized protein</fullName>
    </submittedName>
</protein>